<keyword evidence="1" id="KW-0812">Transmembrane</keyword>
<dbReference type="Proteomes" id="UP000001551">
    <property type="component" value="Chromosome"/>
</dbReference>
<evidence type="ECO:0000313" key="2">
    <source>
        <dbReference type="EMBL" id="ADU28100.1"/>
    </source>
</evidence>
<dbReference type="HOGENOM" id="CLU_975719_0_0_9"/>
<keyword evidence="1" id="KW-1133">Transmembrane helix</keyword>
<name>E6U730_ETHHY</name>
<evidence type="ECO:0000313" key="3">
    <source>
        <dbReference type="Proteomes" id="UP000001551"/>
    </source>
</evidence>
<feature type="transmembrane region" description="Helical" evidence="1">
    <location>
        <begin position="129"/>
        <end position="155"/>
    </location>
</feature>
<feature type="transmembrane region" description="Helical" evidence="1">
    <location>
        <begin position="20"/>
        <end position="40"/>
    </location>
</feature>
<sequence>MSRIRFQAKLNGRRLLVGNWTRAMLITLFYLLPMGGVTLLEQGVRQVAGVPQSSGTGLMGALPNVSVPSLILSIIFSVVLFLFTAPLQVGQVEWYWKLVERKETPLGEVFGWYGSPGLYAKSILLQLHILWRVALWGLAVYATPAALWVVYAFVLGAANTFLANFLLIAGMVLWVCASVVLALIAMRYFPAVYLLVEDSGRKTNDCVRTAARYAKGFRWEIIKFQLSFILWWLLCVMVFPALYVMPYYNASSAVFARHIIFTKRAKERKQDVQVQTDAPPASPEA</sequence>
<proteinExistence type="predicted"/>
<reference evidence="2 3" key="1">
    <citation type="submission" date="2010-12" db="EMBL/GenBank/DDBJ databases">
        <title>Complete sequence of Ethanoligenens harbinense YUAN-3.</title>
        <authorList>
            <person name="Lucas S."/>
            <person name="Copeland A."/>
            <person name="Lapidus A."/>
            <person name="Cheng J.-F."/>
            <person name="Bruce D."/>
            <person name="Goodwin L."/>
            <person name="Pitluck S."/>
            <person name="Chertkov O."/>
            <person name="Misra M."/>
            <person name="Detter J.C."/>
            <person name="Han C."/>
            <person name="Tapia R."/>
            <person name="Land M."/>
            <person name="Hauser L."/>
            <person name="Jeffries C."/>
            <person name="Kyrpides N."/>
            <person name="Ivanova N."/>
            <person name="Mikhailova N."/>
            <person name="Wang A."/>
            <person name="Mouttaki H."/>
            <person name="He Z."/>
            <person name="Zhou J."/>
            <person name="Hemme C.L."/>
            <person name="Woyke T."/>
        </authorList>
    </citation>
    <scope>NUCLEOTIDE SEQUENCE [LARGE SCALE GENOMIC DNA]</scope>
    <source>
        <strain evidence="3">DSM 18485 / JCM 12961 / CGMCC 1.5033 / YUAN-3</strain>
    </source>
</reference>
<feature type="transmembrane region" description="Helical" evidence="1">
    <location>
        <begin position="228"/>
        <end position="248"/>
    </location>
</feature>
<feature type="transmembrane region" description="Helical" evidence="1">
    <location>
        <begin position="60"/>
        <end position="83"/>
    </location>
</feature>
<dbReference type="RefSeq" id="WP_013486443.1">
    <property type="nucleotide sequence ID" value="NC_014828.1"/>
</dbReference>
<dbReference type="AlphaFoldDB" id="E6U730"/>
<dbReference type="PANTHER" id="PTHR40076">
    <property type="entry name" value="MEMBRANE PROTEIN-RELATED"/>
    <property type="match status" value="1"/>
</dbReference>
<keyword evidence="3" id="KW-1185">Reference proteome</keyword>
<dbReference type="PANTHER" id="PTHR40076:SF1">
    <property type="entry name" value="MEMBRANE PROTEIN"/>
    <property type="match status" value="1"/>
</dbReference>
<dbReference type="InterPro" id="IPR010380">
    <property type="entry name" value="DUF975"/>
</dbReference>
<organism evidence="2 3">
    <name type="scientific">Ethanoligenens harbinense (strain DSM 18485 / JCM 12961 / CGMCC 1.5033 / YUAN-3)</name>
    <dbReference type="NCBI Taxonomy" id="663278"/>
    <lineage>
        <taxon>Bacteria</taxon>
        <taxon>Bacillati</taxon>
        <taxon>Bacillota</taxon>
        <taxon>Clostridia</taxon>
        <taxon>Eubacteriales</taxon>
        <taxon>Oscillospiraceae</taxon>
        <taxon>Ethanoligenens</taxon>
    </lineage>
</organism>
<accession>E6U730</accession>
<evidence type="ECO:0000256" key="1">
    <source>
        <dbReference type="SAM" id="Phobius"/>
    </source>
</evidence>
<gene>
    <name evidence="2" type="ordered locus">Ethha_2607</name>
</gene>
<dbReference type="Pfam" id="PF06161">
    <property type="entry name" value="DUF975"/>
    <property type="match status" value="1"/>
</dbReference>
<dbReference type="STRING" id="663278.Ethha_2607"/>
<dbReference type="EMBL" id="CP002400">
    <property type="protein sequence ID" value="ADU28100.1"/>
    <property type="molecule type" value="Genomic_DNA"/>
</dbReference>
<dbReference type="eggNOG" id="COG5523">
    <property type="taxonomic scope" value="Bacteria"/>
</dbReference>
<keyword evidence="1" id="KW-0472">Membrane</keyword>
<dbReference type="KEGG" id="eha:Ethha_2607"/>
<evidence type="ECO:0008006" key="4">
    <source>
        <dbReference type="Google" id="ProtNLM"/>
    </source>
</evidence>
<protein>
    <recommendedName>
        <fullName evidence="4">DUF975 domain-containing protein</fullName>
    </recommendedName>
</protein>
<feature type="transmembrane region" description="Helical" evidence="1">
    <location>
        <begin position="161"/>
        <end position="185"/>
    </location>
</feature>